<sequence length="480" mass="53186">MAVVDTASGAAAATSTRGHPRGRATRRRLIGSAALSGGLLALAGCGSGMDRGGSAQGTPRGAGGALSGRVVWQARTGTTYAELARWAADELTKKHPNVTVEITQENTGVFDKTFTTLAAGAGPDVIHGWGRIMAQYGGRGVLANLADLVKSLPPADLQDFVKQQWDGLVIPTTNFRYGVPAYVNFWVLYYNKTLFQRRGQPEPTDAWDHSDYATALRRMTFEEGDRRVWGGFARVDIPDRQYHVQAYGGHYVDPRDLTRTQLDQNPAQQALQWQYDRLWTDKSWAPIDEKGRTWQTPDQASGFAQGALATFEDGMDKFGTLTSRMPQGSEWNIAPMPKGPNRRATFVTTDSWGLWKDSKSRDAAWAFMQLLIGKEFYEQQARIEGLMPSRRSVFDAWQAHWKPKLQASSPNFNFKAIQDGLFSSPYALVDEVYLCQNEAERVQNDAMNAILVRGEKTPSYLRQVAGQISEAAGSCRARFQ</sequence>
<feature type="compositionally biased region" description="Low complexity" evidence="1">
    <location>
        <begin position="1"/>
        <end position="17"/>
    </location>
</feature>
<dbReference type="InterPro" id="IPR006059">
    <property type="entry name" value="SBP"/>
</dbReference>
<dbReference type="InterPro" id="IPR050490">
    <property type="entry name" value="Bact_solute-bd_prot1"/>
</dbReference>
<name>A0A6J4KI26_9CHLR</name>
<protein>
    <recommendedName>
        <fullName evidence="3">ABC transporter, substrate-binding protein (Cluster 1, maltose/g3p/polyamine/iron)</fullName>
    </recommendedName>
</protein>
<dbReference type="SUPFAM" id="SSF53850">
    <property type="entry name" value="Periplasmic binding protein-like II"/>
    <property type="match status" value="1"/>
</dbReference>
<dbReference type="PANTHER" id="PTHR43649">
    <property type="entry name" value="ARABINOSE-BINDING PROTEIN-RELATED"/>
    <property type="match status" value="1"/>
</dbReference>
<proteinExistence type="predicted"/>
<gene>
    <name evidence="2" type="ORF">AVDCRST_MAG77-6109</name>
</gene>
<accession>A0A6J4KI26</accession>
<feature type="region of interest" description="Disordered" evidence="1">
    <location>
        <begin position="1"/>
        <end position="25"/>
    </location>
</feature>
<organism evidence="2">
    <name type="scientific">uncultured Chloroflexota bacterium</name>
    <dbReference type="NCBI Taxonomy" id="166587"/>
    <lineage>
        <taxon>Bacteria</taxon>
        <taxon>Bacillati</taxon>
        <taxon>Chloroflexota</taxon>
        <taxon>environmental samples</taxon>
    </lineage>
</organism>
<evidence type="ECO:0008006" key="3">
    <source>
        <dbReference type="Google" id="ProtNLM"/>
    </source>
</evidence>
<evidence type="ECO:0000256" key="1">
    <source>
        <dbReference type="SAM" id="MobiDB-lite"/>
    </source>
</evidence>
<dbReference type="EMBL" id="CADCTC010000318">
    <property type="protein sequence ID" value="CAA9306273.1"/>
    <property type="molecule type" value="Genomic_DNA"/>
</dbReference>
<dbReference type="Gene3D" id="3.40.190.10">
    <property type="entry name" value="Periplasmic binding protein-like II"/>
    <property type="match status" value="1"/>
</dbReference>
<dbReference type="PANTHER" id="PTHR43649:SF12">
    <property type="entry name" value="DIACETYLCHITOBIOSE BINDING PROTEIN DASA"/>
    <property type="match status" value="1"/>
</dbReference>
<evidence type="ECO:0000313" key="2">
    <source>
        <dbReference type="EMBL" id="CAA9306273.1"/>
    </source>
</evidence>
<dbReference type="AlphaFoldDB" id="A0A6J4KI26"/>
<dbReference type="Pfam" id="PF01547">
    <property type="entry name" value="SBP_bac_1"/>
    <property type="match status" value="1"/>
</dbReference>
<reference evidence="2" key="1">
    <citation type="submission" date="2020-02" db="EMBL/GenBank/DDBJ databases">
        <authorList>
            <person name="Meier V. D."/>
        </authorList>
    </citation>
    <scope>NUCLEOTIDE SEQUENCE</scope>
    <source>
        <strain evidence="2">AVDCRST_MAG77</strain>
    </source>
</reference>